<comment type="caution">
    <text evidence="2">The sequence shown here is derived from an EMBL/GenBank/DDBJ whole genome shotgun (WGS) entry which is preliminary data.</text>
</comment>
<feature type="region of interest" description="Disordered" evidence="1">
    <location>
        <begin position="152"/>
        <end position="180"/>
    </location>
</feature>
<evidence type="ECO:0000313" key="3">
    <source>
        <dbReference type="Proteomes" id="UP000824120"/>
    </source>
</evidence>
<organism evidence="2 3">
    <name type="scientific">Solanum commersonii</name>
    <name type="common">Commerson's wild potato</name>
    <name type="synonym">Commerson's nightshade</name>
    <dbReference type="NCBI Taxonomy" id="4109"/>
    <lineage>
        <taxon>Eukaryota</taxon>
        <taxon>Viridiplantae</taxon>
        <taxon>Streptophyta</taxon>
        <taxon>Embryophyta</taxon>
        <taxon>Tracheophyta</taxon>
        <taxon>Spermatophyta</taxon>
        <taxon>Magnoliopsida</taxon>
        <taxon>eudicotyledons</taxon>
        <taxon>Gunneridae</taxon>
        <taxon>Pentapetalae</taxon>
        <taxon>asterids</taxon>
        <taxon>lamiids</taxon>
        <taxon>Solanales</taxon>
        <taxon>Solanaceae</taxon>
        <taxon>Solanoideae</taxon>
        <taxon>Solaneae</taxon>
        <taxon>Solanum</taxon>
    </lineage>
</organism>
<accession>A0A9J5XBM4</accession>
<reference evidence="2 3" key="1">
    <citation type="submission" date="2020-09" db="EMBL/GenBank/DDBJ databases">
        <title>De no assembly of potato wild relative species, Solanum commersonii.</title>
        <authorList>
            <person name="Cho K."/>
        </authorList>
    </citation>
    <scope>NUCLEOTIDE SEQUENCE [LARGE SCALE GENOMIC DNA]</scope>
    <source>
        <strain evidence="2">LZ3.2</strain>
        <tissue evidence="2">Leaf</tissue>
    </source>
</reference>
<feature type="region of interest" description="Disordered" evidence="1">
    <location>
        <begin position="1"/>
        <end position="58"/>
    </location>
</feature>
<dbReference type="EMBL" id="JACXVP010000009">
    <property type="protein sequence ID" value="KAG5584604.1"/>
    <property type="molecule type" value="Genomic_DNA"/>
</dbReference>
<gene>
    <name evidence="2" type="ORF">H5410_045038</name>
</gene>
<keyword evidence="3" id="KW-1185">Reference proteome</keyword>
<dbReference type="OrthoDB" id="1328719at2759"/>
<dbReference type="AlphaFoldDB" id="A0A9J5XBM4"/>
<name>A0A9J5XBM4_SOLCO</name>
<protein>
    <submittedName>
        <fullName evidence="2">Uncharacterized protein</fullName>
    </submittedName>
</protein>
<dbReference type="Proteomes" id="UP000824120">
    <property type="component" value="Chromosome 9"/>
</dbReference>
<feature type="compositionally biased region" description="Polar residues" evidence="1">
    <location>
        <begin position="1"/>
        <end position="10"/>
    </location>
</feature>
<evidence type="ECO:0000256" key="1">
    <source>
        <dbReference type="SAM" id="MobiDB-lite"/>
    </source>
</evidence>
<evidence type="ECO:0000313" key="2">
    <source>
        <dbReference type="EMBL" id="KAG5584604.1"/>
    </source>
</evidence>
<feature type="compositionally biased region" description="Basic residues" evidence="1">
    <location>
        <begin position="26"/>
        <end position="40"/>
    </location>
</feature>
<proteinExistence type="predicted"/>
<sequence>MVRTHTSASGDQEPIPAPASGSTIRGRGRGRGRGQSRGRGRIAAPIEGQVPIATQGRNRTVPLAADVIHGDVQDHVKGDGPAQAPPSIIATPVLQDTLARMLGLLEVMAQAGTLHVTSDASQTRIGVSQVGVPFQKVVDAAKELEMIQREEFEQREGKRTRHSGDYGGASPKSRGYLGRGYHSQSSRHIHIVIPASKAGYTGNSSLSSTCRPWRTFYSFRFLSSAYVS</sequence>